<dbReference type="RefSeq" id="WP_169236844.1">
    <property type="nucleotide sequence ID" value="NZ_JABBGI010000049.1"/>
</dbReference>
<evidence type="ECO:0000259" key="2">
    <source>
        <dbReference type="Pfam" id="PF26628"/>
    </source>
</evidence>
<organism evidence="3 4">
    <name type="scientific">Chryseobacterium antibioticum</name>
    <dbReference type="NCBI Taxonomy" id="2728847"/>
    <lineage>
        <taxon>Bacteria</taxon>
        <taxon>Pseudomonadati</taxon>
        <taxon>Bacteroidota</taxon>
        <taxon>Flavobacteriia</taxon>
        <taxon>Flavobacteriales</taxon>
        <taxon>Weeksellaceae</taxon>
        <taxon>Chryseobacterium group</taxon>
        <taxon>Chryseobacterium</taxon>
    </lineage>
</organism>
<reference evidence="3 4" key="1">
    <citation type="submission" date="2020-04" db="EMBL/GenBank/DDBJ databases">
        <title>Chryseobacterium sp. RP-3-3 sp. nov., isolated from Jeju soil.</title>
        <authorList>
            <person name="Dahal R.H."/>
        </authorList>
    </citation>
    <scope>NUCLEOTIDE SEQUENCE [LARGE SCALE GENOMIC DNA]</scope>
    <source>
        <strain evidence="3 4">RP-3-3</strain>
    </source>
</reference>
<dbReference type="Pfam" id="PF26628">
    <property type="entry name" value="DUF8202"/>
    <property type="match status" value="2"/>
</dbReference>
<dbReference type="EMBL" id="JABBGI010000049">
    <property type="protein sequence ID" value="NML72394.1"/>
    <property type="molecule type" value="Genomic_DNA"/>
</dbReference>
<dbReference type="Proteomes" id="UP000544054">
    <property type="component" value="Unassembled WGS sequence"/>
</dbReference>
<evidence type="ECO:0000313" key="3">
    <source>
        <dbReference type="EMBL" id="NML72394.1"/>
    </source>
</evidence>
<feature type="domain" description="DUF8202" evidence="2">
    <location>
        <begin position="256"/>
        <end position="452"/>
    </location>
</feature>
<feature type="signal peptide" evidence="1">
    <location>
        <begin position="1"/>
        <end position="21"/>
    </location>
</feature>
<dbReference type="InterPro" id="IPR058515">
    <property type="entry name" value="DUF8202"/>
</dbReference>
<gene>
    <name evidence="3" type="ORF">HHL23_21785</name>
</gene>
<sequence length="1562" mass="167727">MRITKILMYAIVCFFSSTLYAQTPGGLSGATTEFWLRADDLTVADGADVASWTDNANAARGFSNATLYKPRYVKSAMNFHSSVEFYEDENLSQTNNETRKLVSNINYAPDPTKSYFVVWISKFDPTTTEANPTVFRSNAGSATGNTNGNRYGWRQAGNLYHGTRGTDYTHNTVERNYGIGVAVLPNNSATAQEQYLNALKSTTAMAGRTLGTDSSLSTIGGSSTDTGTTRGFFGEVMEIIVLSKPGVGQTLNASDLAKLNTQLAVKYGITLNTQTDYILSNGTSIYNSGSAGYTGYAKDIFGIARDDASGLYQKQSASTDNAVLTVYLGSALAETNAQNTGTLVDKDALMFGANGGTEYSAYSYPVGTAFQNYTFVSTTDPVTGVVTDERLSVISNYKLRAKTTGTLSQYTVGMKPGQGQWVVVSSDPTFAPANTRIYKIVGGNASNVVVNDGDYVGFASFIKAPGGVASNLRMWLNASAKNTITLNGAGEVINWVDYAGYGTTYSKINTASTAPLYVNCDPKSNYHPAVFFRKQNEYLSTLKGPMSIAAPATSSFFFALNHNFATSDRSYFAGFGTSTSLSASNRSPLFGVERANAAATTAFGRFRSTASANSSVNLFNAGATTIAGYHWNRGSTITFDFDGHLNTVNHTANSSLMNGRGVLGAAYYSGANTIGIIPEVIAYESILTQAERDKINSYLGLKYAITIDLNKTSTATNFNFILSDNTSVWNGSIAPMLSYHYNVTSVVRDDIQELNNKQAKSTDTGDYSAAGDKIRTDVMHMGIGTKLGCTPVLTGLTKDLSAVTWGHDVNKGLDAGFTAAACATEITEKLARNWLVRTTPNLLSGTQTSQEMLINMYYDADIFPYQNNATVYMLVDNNGDITNNITGNGGWTNVIPGVWVTDHYEFKYKFNKETTFITFGAKASLPTCAACEFTGQKKLQFRAGTGVNQWTNGATTEDYDLTDLKVKVTASIATPSRFVSGYPRASSARSLREYRRSITMGGGTGVDLMTTKIQLFKADGTTKIAAKAKFDIYEISKRYGRRDKVKVYGVCSAGTVPGRLTYVRKAATYSIIDQQTAEGTKYSSYTNQRGMMHVEFDVPVEEIIVEHTFPTRAYGTETGKTTIGIGPITFSCPKPLPPPNEDGFIHTKEADSPVKTCDPVNFTYRVYNTAACDEKTVNFSDVLPSAPSNMYWMGQTISISSSTSNATIDASNDAVLAAVEATGSTTNYADAQSLILNGLKIPAQGFITISGTAYFAQGALGGDYNTNQSLITYTGGTSTSLTSCDRYTDGCAETHVIATAVAQPAPIKISDFYTDKACYSSNGEVTIFLKINNTGTTSIPNSQVNFGFEPAGAVSSSLQYFSYVPAYGINVTQLDGTIIANYSPANAENEATDGEIQTIEDANGNGALTIPAGESIISFKVKYNTAVTPTLPDTDPKFNVGFDLLPNADGECTPLVLNTFDDIELEACSYCTKPGDFTSAGTPTKVGITVQSKKEGWPENVPNGMIALESKSKGFVITRVANTSLAVIAEPKEGMLVYDESAGCTKLYNGTTWKCIARDCND</sequence>
<proteinExistence type="predicted"/>
<accession>A0A7Y0AS37</accession>
<feature type="chain" id="PRO_5031148049" description="DUF8202 domain-containing protein" evidence="1">
    <location>
        <begin position="22"/>
        <end position="1562"/>
    </location>
</feature>
<name>A0A7Y0AS37_9FLAO</name>
<keyword evidence="4" id="KW-1185">Reference proteome</keyword>
<comment type="caution">
    <text evidence="3">The sequence shown here is derived from an EMBL/GenBank/DDBJ whole genome shotgun (WGS) entry which is preliminary data.</text>
</comment>
<keyword evidence="1" id="KW-0732">Signal</keyword>
<feature type="domain" description="DUF8202" evidence="2">
    <location>
        <begin position="691"/>
        <end position="883"/>
    </location>
</feature>
<evidence type="ECO:0000256" key="1">
    <source>
        <dbReference type="SAM" id="SignalP"/>
    </source>
</evidence>
<protein>
    <recommendedName>
        <fullName evidence="2">DUF8202 domain-containing protein</fullName>
    </recommendedName>
</protein>
<evidence type="ECO:0000313" key="4">
    <source>
        <dbReference type="Proteomes" id="UP000544054"/>
    </source>
</evidence>